<keyword evidence="8 10" id="KW-0275">Fatty acid biosynthesis</keyword>
<dbReference type="PROSITE" id="PS50989">
    <property type="entry name" value="COA_CT_CTER"/>
    <property type="match status" value="1"/>
</dbReference>
<proteinExistence type="inferred from homology"/>
<evidence type="ECO:0000256" key="10">
    <source>
        <dbReference type="HAMAP-Rule" id="MF_00823"/>
    </source>
</evidence>
<gene>
    <name evidence="10" type="primary">accA</name>
    <name evidence="12" type="ORF">GKE97_21425</name>
</gene>
<dbReference type="InterPro" id="IPR029045">
    <property type="entry name" value="ClpP/crotonase-like_dom_sf"/>
</dbReference>
<dbReference type="EMBL" id="WKPR01000032">
    <property type="protein sequence ID" value="MSB22041.1"/>
    <property type="molecule type" value="Genomic_DNA"/>
</dbReference>
<dbReference type="GO" id="GO:0005524">
    <property type="term" value="F:ATP binding"/>
    <property type="evidence" value="ECO:0007669"/>
    <property type="project" value="UniProtKB-KW"/>
</dbReference>
<dbReference type="Gene3D" id="3.90.226.10">
    <property type="entry name" value="2-enoyl-CoA Hydratase, Chain A, domain 1"/>
    <property type="match status" value="1"/>
</dbReference>
<dbReference type="PANTHER" id="PTHR42853">
    <property type="entry name" value="ACETYL-COENZYME A CARBOXYLASE CARBOXYL TRANSFERASE SUBUNIT ALPHA"/>
    <property type="match status" value="1"/>
</dbReference>
<keyword evidence="6 10" id="KW-0067">ATP-binding</keyword>
<comment type="similarity">
    <text evidence="10">Belongs to the AccA family.</text>
</comment>
<feature type="domain" description="CoA carboxyltransferase C-terminal" evidence="11">
    <location>
        <begin position="1"/>
        <end position="250"/>
    </location>
</feature>
<keyword evidence="2 10" id="KW-0444">Lipid biosynthesis</keyword>
<organism evidence="12 13">
    <name type="scientific">Flavonifractor plautii</name>
    <name type="common">Fusobacterium plautii</name>
    <dbReference type="NCBI Taxonomy" id="292800"/>
    <lineage>
        <taxon>Bacteria</taxon>
        <taxon>Bacillati</taxon>
        <taxon>Bacillota</taxon>
        <taxon>Clostridia</taxon>
        <taxon>Eubacteriales</taxon>
        <taxon>Oscillospiraceae</taxon>
        <taxon>Flavonifractor</taxon>
    </lineage>
</organism>
<dbReference type="Pfam" id="PF03255">
    <property type="entry name" value="ACCA"/>
    <property type="match status" value="1"/>
</dbReference>
<dbReference type="GO" id="GO:0006633">
    <property type="term" value="P:fatty acid biosynthetic process"/>
    <property type="evidence" value="ECO:0007669"/>
    <property type="project" value="UniProtKB-KW"/>
</dbReference>
<dbReference type="PRINTS" id="PR01069">
    <property type="entry name" value="ACCCTRFRASEA"/>
</dbReference>
<evidence type="ECO:0000256" key="2">
    <source>
        <dbReference type="ARBA" id="ARBA00022516"/>
    </source>
</evidence>
<name>A0A6I2R774_FLAPL</name>
<dbReference type="EC" id="2.1.3.15" evidence="10"/>
<dbReference type="AlphaFoldDB" id="A0A6I2R774"/>
<sequence length="280" mass="30040">MERGATRMASKLTPAQRVALARHPERPGTADFIKHLFTDFFEQRGDRLCAEDGSILGGVALFHGKPVTVIGHRKGRSLEENLSLHFGMPSPEGYRKAQRLMLQAEKFRRPVITFIDTPGAYPGLEAEARGQAEAIARTLALSSRLTVPIVSVVTGEGGSGGALALGVGNRVLMLENAVYSVLSPEGFAAILWKDASRSDEACGVMKLTAADLLELEVADRIIPEPEGGAHTNPAALFRTLDTALVKELNALGKLSGPALAAGRYKKFRAMGAKALRKERT</sequence>
<evidence type="ECO:0000256" key="3">
    <source>
        <dbReference type="ARBA" id="ARBA00022679"/>
    </source>
</evidence>
<dbReference type="Proteomes" id="UP000434475">
    <property type="component" value="Unassembled WGS sequence"/>
</dbReference>
<keyword evidence="12" id="KW-0436">Ligase</keyword>
<dbReference type="GO" id="GO:2001295">
    <property type="term" value="P:malonyl-CoA biosynthetic process"/>
    <property type="evidence" value="ECO:0007669"/>
    <property type="project" value="UniProtKB-UniRule"/>
</dbReference>
<keyword evidence="7 10" id="KW-0443">Lipid metabolism</keyword>
<comment type="catalytic activity">
    <reaction evidence="9 10">
        <text>N(6)-carboxybiotinyl-L-lysyl-[protein] + acetyl-CoA = N(6)-biotinyl-L-lysyl-[protein] + malonyl-CoA</text>
        <dbReference type="Rhea" id="RHEA:54728"/>
        <dbReference type="Rhea" id="RHEA-COMP:10505"/>
        <dbReference type="Rhea" id="RHEA-COMP:10506"/>
        <dbReference type="ChEBI" id="CHEBI:57288"/>
        <dbReference type="ChEBI" id="CHEBI:57384"/>
        <dbReference type="ChEBI" id="CHEBI:83144"/>
        <dbReference type="ChEBI" id="CHEBI:83145"/>
        <dbReference type="EC" id="2.1.3.15"/>
    </reaction>
</comment>
<keyword evidence="3 10" id="KW-0808">Transferase</keyword>
<evidence type="ECO:0000256" key="8">
    <source>
        <dbReference type="ARBA" id="ARBA00023160"/>
    </source>
</evidence>
<comment type="subcellular location">
    <subcellularLocation>
        <location evidence="10">Cytoplasm</location>
    </subcellularLocation>
</comment>
<dbReference type="NCBIfam" id="NF041504">
    <property type="entry name" value="AccA_sub"/>
    <property type="match status" value="1"/>
</dbReference>
<evidence type="ECO:0000256" key="1">
    <source>
        <dbReference type="ARBA" id="ARBA00004956"/>
    </source>
</evidence>
<dbReference type="GO" id="GO:0003989">
    <property type="term" value="F:acetyl-CoA carboxylase activity"/>
    <property type="evidence" value="ECO:0007669"/>
    <property type="project" value="InterPro"/>
</dbReference>
<evidence type="ECO:0000256" key="5">
    <source>
        <dbReference type="ARBA" id="ARBA00022832"/>
    </source>
</evidence>
<dbReference type="InterPro" id="IPR011763">
    <property type="entry name" value="COA_CT_C"/>
</dbReference>
<evidence type="ECO:0000259" key="11">
    <source>
        <dbReference type="PROSITE" id="PS50989"/>
    </source>
</evidence>
<dbReference type="HAMAP" id="MF_00823">
    <property type="entry name" value="AcetylCoA_CT_alpha"/>
    <property type="match status" value="1"/>
</dbReference>
<dbReference type="PANTHER" id="PTHR42853:SF3">
    <property type="entry name" value="ACETYL-COENZYME A CARBOXYLASE CARBOXYL TRANSFERASE SUBUNIT ALPHA, CHLOROPLASTIC"/>
    <property type="match status" value="1"/>
</dbReference>
<dbReference type="GO" id="GO:0009317">
    <property type="term" value="C:acetyl-CoA carboxylase complex"/>
    <property type="evidence" value="ECO:0007669"/>
    <property type="project" value="InterPro"/>
</dbReference>
<dbReference type="InterPro" id="IPR001095">
    <property type="entry name" value="Acetyl_CoA_COase_a_su"/>
</dbReference>
<comment type="pathway">
    <text evidence="1 10">Lipid metabolism; malonyl-CoA biosynthesis; malonyl-CoA from acetyl-CoA: step 1/1.</text>
</comment>
<evidence type="ECO:0000256" key="7">
    <source>
        <dbReference type="ARBA" id="ARBA00023098"/>
    </source>
</evidence>
<comment type="subunit">
    <text evidence="10">Acetyl-CoA carboxylase is a heterohexamer composed of biotin carboxyl carrier protein (AccB), biotin carboxylase (AccC) and two subunits each of ACCase subunit alpha (AccA) and ACCase subunit beta (AccD).</text>
</comment>
<protein>
    <recommendedName>
        <fullName evidence="10">Acetyl-coenzyme A carboxylase carboxyl transferase subunit alpha</fullName>
        <shortName evidence="10">ACCase subunit alpha</shortName>
        <shortName evidence="10">Acetyl-CoA carboxylase carboxyltransferase subunit alpha</shortName>
        <ecNumber evidence="10">2.1.3.15</ecNumber>
    </recommendedName>
</protein>
<keyword evidence="10" id="KW-0963">Cytoplasm</keyword>
<evidence type="ECO:0000256" key="4">
    <source>
        <dbReference type="ARBA" id="ARBA00022741"/>
    </source>
</evidence>
<evidence type="ECO:0000256" key="9">
    <source>
        <dbReference type="ARBA" id="ARBA00049152"/>
    </source>
</evidence>
<comment type="caution">
    <text evidence="12">The sequence shown here is derived from an EMBL/GenBank/DDBJ whole genome shotgun (WGS) entry which is preliminary data.</text>
</comment>
<reference evidence="12 13" key="1">
    <citation type="journal article" date="2019" name="Nat. Med.">
        <title>A library of human gut bacterial isolates paired with longitudinal multiomics data enables mechanistic microbiome research.</title>
        <authorList>
            <person name="Poyet M."/>
            <person name="Groussin M."/>
            <person name="Gibbons S.M."/>
            <person name="Avila-Pacheco J."/>
            <person name="Jiang X."/>
            <person name="Kearney S.M."/>
            <person name="Perrotta A.R."/>
            <person name="Berdy B."/>
            <person name="Zhao S."/>
            <person name="Lieberman T.D."/>
            <person name="Swanson P.K."/>
            <person name="Smith M."/>
            <person name="Roesemann S."/>
            <person name="Alexander J.E."/>
            <person name="Rich S.A."/>
            <person name="Livny J."/>
            <person name="Vlamakis H."/>
            <person name="Clish C."/>
            <person name="Bullock K."/>
            <person name="Deik A."/>
            <person name="Scott J."/>
            <person name="Pierce K.A."/>
            <person name="Xavier R.J."/>
            <person name="Alm E.J."/>
        </authorList>
    </citation>
    <scope>NUCLEOTIDE SEQUENCE [LARGE SCALE GENOMIC DNA]</scope>
    <source>
        <strain evidence="12 13">BIOML-A2</strain>
    </source>
</reference>
<keyword evidence="5 10" id="KW-0276">Fatty acid metabolism</keyword>
<dbReference type="GO" id="GO:0016743">
    <property type="term" value="F:carboxyl- or carbamoyltransferase activity"/>
    <property type="evidence" value="ECO:0007669"/>
    <property type="project" value="UniProtKB-UniRule"/>
</dbReference>
<dbReference type="NCBIfam" id="NF004344">
    <property type="entry name" value="PRK05724.1"/>
    <property type="match status" value="1"/>
</dbReference>
<comment type="function">
    <text evidence="10">Component of the acetyl coenzyme A carboxylase (ACC) complex. First, biotin carboxylase catalyzes the carboxylation of biotin on its carrier protein (BCCP) and then the CO(2) group is transferred by the carboxyltransferase to acetyl-CoA to form malonyl-CoA.</text>
</comment>
<dbReference type="NCBIfam" id="TIGR00513">
    <property type="entry name" value="accA"/>
    <property type="match status" value="1"/>
</dbReference>
<dbReference type="SUPFAM" id="SSF52096">
    <property type="entry name" value="ClpP/crotonase"/>
    <property type="match status" value="1"/>
</dbReference>
<keyword evidence="4 10" id="KW-0547">Nucleotide-binding</keyword>
<dbReference type="UniPathway" id="UPA00655">
    <property type="reaction ID" value="UER00711"/>
</dbReference>
<accession>A0A6I2R774</accession>
<evidence type="ECO:0000313" key="13">
    <source>
        <dbReference type="Proteomes" id="UP000434475"/>
    </source>
</evidence>
<evidence type="ECO:0000256" key="6">
    <source>
        <dbReference type="ARBA" id="ARBA00022840"/>
    </source>
</evidence>
<evidence type="ECO:0000313" key="12">
    <source>
        <dbReference type="EMBL" id="MSB22041.1"/>
    </source>
</evidence>